<organism evidence="1 2">
    <name type="scientific">Lichenibacterium minor</name>
    <dbReference type="NCBI Taxonomy" id="2316528"/>
    <lineage>
        <taxon>Bacteria</taxon>
        <taxon>Pseudomonadati</taxon>
        <taxon>Pseudomonadota</taxon>
        <taxon>Alphaproteobacteria</taxon>
        <taxon>Hyphomicrobiales</taxon>
        <taxon>Lichenihabitantaceae</taxon>
        <taxon>Lichenibacterium</taxon>
    </lineage>
</organism>
<evidence type="ECO:0000313" key="1">
    <source>
        <dbReference type="EMBL" id="RYC33271.1"/>
    </source>
</evidence>
<evidence type="ECO:0000313" key="2">
    <source>
        <dbReference type="Proteomes" id="UP000290759"/>
    </source>
</evidence>
<evidence type="ECO:0008006" key="3">
    <source>
        <dbReference type="Google" id="ProtNLM"/>
    </source>
</evidence>
<dbReference type="RefSeq" id="WP_129224201.1">
    <property type="nucleotide sequence ID" value="NZ_QYBB01000003.1"/>
</dbReference>
<sequence>MGGATNGARFLSYVADALVPALTPVDAVVMDNLAAHEAPGIRSAMEAAGSHPRCRLASSPDFNRIDSAFAKPRAPLWSAAARSVHDL</sequence>
<dbReference type="AlphaFoldDB" id="A0A4Q2UDA2"/>
<dbReference type="EMBL" id="QYBB01000003">
    <property type="protein sequence ID" value="RYC33271.1"/>
    <property type="molecule type" value="Genomic_DNA"/>
</dbReference>
<dbReference type="OrthoDB" id="565387at2"/>
<dbReference type="Proteomes" id="UP000290759">
    <property type="component" value="Unassembled WGS sequence"/>
</dbReference>
<accession>A0A4Q2UDA2</accession>
<dbReference type="GO" id="GO:0003676">
    <property type="term" value="F:nucleic acid binding"/>
    <property type="evidence" value="ECO:0007669"/>
    <property type="project" value="InterPro"/>
</dbReference>
<reference evidence="1 2" key="2">
    <citation type="submission" date="2019-02" db="EMBL/GenBank/DDBJ databases">
        <title>'Lichenibacterium ramalinii' gen. nov. sp. nov., 'Lichenibacterium minor' gen. nov. sp. nov.</title>
        <authorList>
            <person name="Pankratov T."/>
        </authorList>
    </citation>
    <scope>NUCLEOTIDE SEQUENCE [LARGE SCALE GENOMIC DNA]</scope>
    <source>
        <strain evidence="1 2">RmlP026</strain>
    </source>
</reference>
<dbReference type="Gene3D" id="3.30.420.10">
    <property type="entry name" value="Ribonuclease H-like superfamily/Ribonuclease H"/>
    <property type="match status" value="1"/>
</dbReference>
<gene>
    <name evidence="1" type="ORF">D3273_05250</name>
</gene>
<protein>
    <recommendedName>
        <fullName evidence="3">Tc1-like transposase DDE domain-containing protein</fullName>
    </recommendedName>
</protein>
<proteinExistence type="predicted"/>
<dbReference type="InterPro" id="IPR036397">
    <property type="entry name" value="RNaseH_sf"/>
</dbReference>
<keyword evidence="2" id="KW-1185">Reference proteome</keyword>
<name>A0A4Q2UDA2_9HYPH</name>
<reference evidence="1 2" key="1">
    <citation type="submission" date="2018-12" db="EMBL/GenBank/DDBJ databases">
        <authorList>
            <person name="Grouzdev D.S."/>
            <person name="Krutkina M.S."/>
        </authorList>
    </citation>
    <scope>NUCLEOTIDE SEQUENCE [LARGE SCALE GENOMIC DNA]</scope>
    <source>
        <strain evidence="1 2">RmlP026</strain>
    </source>
</reference>
<comment type="caution">
    <text evidence="1">The sequence shown here is derived from an EMBL/GenBank/DDBJ whole genome shotgun (WGS) entry which is preliminary data.</text>
</comment>